<comment type="subcellular location">
    <subcellularLocation>
        <location evidence="1">Cell membrane</location>
        <topology evidence="1">Multi-pass membrane protein</topology>
    </subcellularLocation>
</comment>
<dbReference type="KEGG" id="paur:FGL86_09725"/>
<gene>
    <name evidence="8" type="ORF">FGL86_09725</name>
</gene>
<keyword evidence="4 7" id="KW-0812">Transmembrane</keyword>
<accession>A0A5B8SRM9</accession>
<reference evidence="8 9" key="1">
    <citation type="submission" date="2019-06" db="EMBL/GenBank/DDBJ databases">
        <title>Genome analyses of bacteria isolated from kimchi.</title>
        <authorList>
            <person name="Lee S."/>
            <person name="Ahn S."/>
            <person name="Roh S."/>
        </authorList>
    </citation>
    <scope>NUCLEOTIDE SEQUENCE [LARGE SCALE GENOMIC DNA]</scope>
    <source>
        <strain evidence="8 9">CBA4606</strain>
    </source>
</reference>
<dbReference type="GO" id="GO:0008324">
    <property type="term" value="F:monoatomic cation transmembrane transporter activity"/>
    <property type="evidence" value="ECO:0007669"/>
    <property type="project" value="InterPro"/>
</dbReference>
<dbReference type="InterPro" id="IPR002758">
    <property type="entry name" value="Cation_antiport_E"/>
</dbReference>
<evidence type="ECO:0000256" key="6">
    <source>
        <dbReference type="ARBA" id="ARBA00023136"/>
    </source>
</evidence>
<dbReference type="PANTHER" id="PTHR34584:SF1">
    <property type="entry name" value="NA(+)_H(+) ANTIPORTER SUBUNIT E1"/>
    <property type="match status" value="1"/>
</dbReference>
<keyword evidence="3" id="KW-1003">Cell membrane</keyword>
<feature type="transmembrane region" description="Helical" evidence="7">
    <location>
        <begin position="58"/>
        <end position="75"/>
    </location>
</feature>
<evidence type="ECO:0000256" key="1">
    <source>
        <dbReference type="ARBA" id="ARBA00004651"/>
    </source>
</evidence>
<proteinExistence type="inferred from homology"/>
<evidence type="ECO:0000256" key="5">
    <source>
        <dbReference type="ARBA" id="ARBA00022989"/>
    </source>
</evidence>
<keyword evidence="9" id="KW-1185">Reference proteome</keyword>
<evidence type="ECO:0000256" key="2">
    <source>
        <dbReference type="ARBA" id="ARBA00006228"/>
    </source>
</evidence>
<evidence type="ECO:0000313" key="8">
    <source>
        <dbReference type="EMBL" id="QEA39326.1"/>
    </source>
</evidence>
<evidence type="ECO:0000256" key="7">
    <source>
        <dbReference type="SAM" id="Phobius"/>
    </source>
</evidence>
<dbReference type="GO" id="GO:0005886">
    <property type="term" value="C:plasma membrane"/>
    <property type="evidence" value="ECO:0007669"/>
    <property type="project" value="UniProtKB-SubCell"/>
</dbReference>
<dbReference type="PANTHER" id="PTHR34584">
    <property type="entry name" value="NA(+)/H(+) ANTIPORTER SUBUNIT E1"/>
    <property type="match status" value="1"/>
</dbReference>
<dbReference type="OrthoDB" id="6159251at2"/>
<evidence type="ECO:0000313" key="9">
    <source>
        <dbReference type="Proteomes" id="UP000321272"/>
    </source>
</evidence>
<evidence type="ECO:0000256" key="3">
    <source>
        <dbReference type="ARBA" id="ARBA00022475"/>
    </source>
</evidence>
<dbReference type="RefSeq" id="WP_147184378.1">
    <property type="nucleotide sequence ID" value="NZ_CP042382.1"/>
</dbReference>
<keyword evidence="5 7" id="KW-1133">Transmembrane helix</keyword>
<name>A0A5B8SRM9_9GAMM</name>
<dbReference type="Pfam" id="PF01899">
    <property type="entry name" value="MNHE"/>
    <property type="match status" value="1"/>
</dbReference>
<feature type="transmembrane region" description="Helical" evidence="7">
    <location>
        <begin position="7"/>
        <end position="23"/>
    </location>
</feature>
<keyword evidence="6 7" id="KW-0472">Membrane</keyword>
<dbReference type="AlphaFoldDB" id="A0A5B8SRM9"/>
<sequence>MRTLQLLSLSVKGLLLGIVWWSLTDGSVVSWSMGIPVILIALGWMFQQQRPSPLPSLWLLGYPLTGLAGFLPYFLRESLRGGIDVARLALSPVMRIDPRFSTYSLHLPEGPARRTFINTVSLLPGTLSADLSDGQLIVHRLRPGPANDTDLQECERRVARLFGMTACMTQAKDGPVP</sequence>
<evidence type="ECO:0000256" key="4">
    <source>
        <dbReference type="ARBA" id="ARBA00022692"/>
    </source>
</evidence>
<dbReference type="Proteomes" id="UP000321272">
    <property type="component" value="Chromosome"/>
</dbReference>
<organism evidence="8 9">
    <name type="scientific">Pistricoccus aurantiacus</name>
    <dbReference type="NCBI Taxonomy" id="1883414"/>
    <lineage>
        <taxon>Bacteria</taxon>
        <taxon>Pseudomonadati</taxon>
        <taxon>Pseudomonadota</taxon>
        <taxon>Gammaproteobacteria</taxon>
        <taxon>Oceanospirillales</taxon>
        <taxon>Halomonadaceae</taxon>
        <taxon>Pistricoccus</taxon>
    </lineage>
</organism>
<comment type="similarity">
    <text evidence="2">Belongs to the CPA3 antiporters (TC 2.A.63) subunit E family.</text>
</comment>
<protein>
    <submittedName>
        <fullName evidence="8">Cation transporter</fullName>
    </submittedName>
</protein>
<feature type="transmembrane region" description="Helical" evidence="7">
    <location>
        <begin position="29"/>
        <end position="46"/>
    </location>
</feature>
<dbReference type="EMBL" id="CP042382">
    <property type="protein sequence ID" value="QEA39326.1"/>
    <property type="molecule type" value="Genomic_DNA"/>
</dbReference>